<gene>
    <name evidence="4" type="ORF">HLB09_12545</name>
</gene>
<accession>A0A849BMM5</accession>
<dbReference type="Gene3D" id="3.40.710.10">
    <property type="entry name" value="DD-peptidase/beta-lactamase superfamily"/>
    <property type="match status" value="1"/>
</dbReference>
<keyword evidence="5" id="KW-1185">Reference proteome</keyword>
<dbReference type="InterPro" id="IPR056008">
    <property type="entry name" value="DUF7586"/>
</dbReference>
<feature type="domain" description="DUF7586" evidence="3">
    <location>
        <begin position="388"/>
        <end position="472"/>
    </location>
</feature>
<evidence type="ECO:0000256" key="1">
    <source>
        <dbReference type="SAM" id="MobiDB-lite"/>
    </source>
</evidence>
<sequence>MGAILARVTAPSQTSQPPQPSTAPEPSALRESTTDRLLHLLAREQVDRRLPSVVAGLVRDGHLVWWAARGSTSGPGEPPAAPAPTTRYRIGSITKPLVATALMRAHDEGLFDLEDPVGRHLPELGSDRADVGALTVGQLLGQASGLQAENDGAGPWWERTPGGDWAALAPALTADARRHRPGTRFHYSNTGFAVLGELLARLRARPWHEALRADVLDPLGMDRAGFRRDEDSAAGLAVHPWADVVLPEPEHDAGAMAPAGQVWASVPDMARFAALLAGSPTAAGVVSDEALRLMTTPQAVDDPRGAGWSVGYGLGVQVWNLGGRRLVGHGGSMPGFIAGLQVDVASGDGVVAMTSSTTGFGDLPLRLLDTLAEAEPRLPEPWSPSPVADDVLELVGPWYWGPSPLVVRSEADGFLLEGLGRPGRSSRFRRSPAGDGTWVGLDAYYAGERLRVLRDGDGRPSHLDLATFRLTRTPYDPAADVPGGVDEGGWRA</sequence>
<organism evidence="4 5">
    <name type="scientific">Pseudokineococcus marinus</name>
    <dbReference type="NCBI Taxonomy" id="351215"/>
    <lineage>
        <taxon>Bacteria</taxon>
        <taxon>Bacillati</taxon>
        <taxon>Actinomycetota</taxon>
        <taxon>Actinomycetes</taxon>
        <taxon>Kineosporiales</taxon>
        <taxon>Kineosporiaceae</taxon>
        <taxon>Pseudokineococcus</taxon>
    </lineage>
</organism>
<evidence type="ECO:0000313" key="5">
    <source>
        <dbReference type="Proteomes" id="UP000555552"/>
    </source>
</evidence>
<comment type="caution">
    <text evidence="4">The sequence shown here is derived from an EMBL/GenBank/DDBJ whole genome shotgun (WGS) entry which is preliminary data.</text>
</comment>
<dbReference type="InterPro" id="IPR012338">
    <property type="entry name" value="Beta-lactam/transpept-like"/>
</dbReference>
<dbReference type="InterPro" id="IPR050491">
    <property type="entry name" value="AmpC-like"/>
</dbReference>
<dbReference type="InterPro" id="IPR001466">
    <property type="entry name" value="Beta-lactam-related"/>
</dbReference>
<name>A0A849BMM5_9ACTN</name>
<dbReference type="PANTHER" id="PTHR46825:SF7">
    <property type="entry name" value="D-ALANYL-D-ALANINE CARBOXYPEPTIDASE"/>
    <property type="match status" value="1"/>
</dbReference>
<feature type="domain" description="Beta-lactamase-related" evidence="2">
    <location>
        <begin position="43"/>
        <end position="360"/>
    </location>
</feature>
<protein>
    <submittedName>
        <fullName evidence="4">Beta-lactamase family protein</fullName>
    </submittedName>
</protein>
<dbReference type="Pfam" id="PF24491">
    <property type="entry name" value="DUF7586"/>
    <property type="match status" value="1"/>
</dbReference>
<dbReference type="AlphaFoldDB" id="A0A849BMM5"/>
<dbReference type="PANTHER" id="PTHR46825">
    <property type="entry name" value="D-ALANYL-D-ALANINE-CARBOXYPEPTIDASE/ENDOPEPTIDASE AMPH"/>
    <property type="match status" value="1"/>
</dbReference>
<dbReference type="EMBL" id="JABEMA010000218">
    <property type="protein sequence ID" value="NNH23901.1"/>
    <property type="molecule type" value="Genomic_DNA"/>
</dbReference>
<dbReference type="Pfam" id="PF00144">
    <property type="entry name" value="Beta-lactamase"/>
    <property type="match status" value="1"/>
</dbReference>
<proteinExistence type="predicted"/>
<evidence type="ECO:0000313" key="4">
    <source>
        <dbReference type="EMBL" id="NNH23901.1"/>
    </source>
</evidence>
<dbReference type="Proteomes" id="UP000555552">
    <property type="component" value="Unassembled WGS sequence"/>
</dbReference>
<evidence type="ECO:0000259" key="3">
    <source>
        <dbReference type="Pfam" id="PF24491"/>
    </source>
</evidence>
<evidence type="ECO:0000259" key="2">
    <source>
        <dbReference type="Pfam" id="PF00144"/>
    </source>
</evidence>
<reference evidence="4 5" key="1">
    <citation type="submission" date="2020-05" db="EMBL/GenBank/DDBJ databases">
        <title>MicrobeNet Type strains.</title>
        <authorList>
            <person name="Nicholson A.C."/>
        </authorList>
    </citation>
    <scope>NUCLEOTIDE SEQUENCE [LARGE SCALE GENOMIC DNA]</scope>
    <source>
        <strain evidence="4 5">JCM 14547</strain>
    </source>
</reference>
<feature type="region of interest" description="Disordered" evidence="1">
    <location>
        <begin position="1"/>
        <end position="31"/>
    </location>
</feature>
<dbReference type="SUPFAM" id="SSF56601">
    <property type="entry name" value="beta-lactamase/transpeptidase-like"/>
    <property type="match status" value="1"/>
</dbReference>